<dbReference type="RefSeq" id="WP_033096039.1">
    <property type="nucleotide sequence ID" value="NZ_JQED01000057.1"/>
</dbReference>
<feature type="signal peptide" evidence="1">
    <location>
        <begin position="1"/>
        <end position="25"/>
    </location>
</feature>
<evidence type="ECO:0000313" key="2">
    <source>
        <dbReference type="EMBL" id="KGJ86407.1"/>
    </source>
</evidence>
<dbReference type="Proteomes" id="UP000029843">
    <property type="component" value="Unassembled WGS sequence"/>
</dbReference>
<protein>
    <recommendedName>
        <fullName evidence="4">Lipoprotein</fullName>
    </recommendedName>
</protein>
<evidence type="ECO:0000256" key="1">
    <source>
        <dbReference type="SAM" id="SignalP"/>
    </source>
</evidence>
<dbReference type="PATRIC" id="fig|28229.4.peg.4466"/>
<accession>A0A099K8I4</accession>
<reference evidence="2 3" key="1">
    <citation type="submission" date="2014-08" db="EMBL/GenBank/DDBJ databases">
        <title>Genomic and Phenotypic Diversity of Colwellia psychrerythraea strains from Disparate Marine Basins.</title>
        <authorList>
            <person name="Techtmann S.M."/>
            <person name="Stelling S.C."/>
            <person name="Utturkar S.M."/>
            <person name="Alshibli N."/>
            <person name="Harris A."/>
            <person name="Brown S.D."/>
            <person name="Hazen T.C."/>
        </authorList>
    </citation>
    <scope>NUCLEOTIDE SEQUENCE [LARGE SCALE GENOMIC DNA]</scope>
    <source>
        <strain evidence="2 3">ND2E</strain>
    </source>
</reference>
<evidence type="ECO:0000313" key="3">
    <source>
        <dbReference type="Proteomes" id="UP000029843"/>
    </source>
</evidence>
<proteinExistence type="predicted"/>
<evidence type="ECO:0008006" key="4">
    <source>
        <dbReference type="Google" id="ProtNLM"/>
    </source>
</evidence>
<feature type="chain" id="PRO_5001956869" description="Lipoprotein" evidence="1">
    <location>
        <begin position="26"/>
        <end position="188"/>
    </location>
</feature>
<organism evidence="2 3">
    <name type="scientific">Colwellia psychrerythraea</name>
    <name type="common">Vibrio psychroerythus</name>
    <dbReference type="NCBI Taxonomy" id="28229"/>
    <lineage>
        <taxon>Bacteria</taxon>
        <taxon>Pseudomonadati</taxon>
        <taxon>Pseudomonadota</taxon>
        <taxon>Gammaproteobacteria</taxon>
        <taxon>Alteromonadales</taxon>
        <taxon>Colwelliaceae</taxon>
        <taxon>Colwellia</taxon>
    </lineage>
</organism>
<dbReference type="EMBL" id="JQED01000057">
    <property type="protein sequence ID" value="KGJ86407.1"/>
    <property type="molecule type" value="Genomic_DNA"/>
</dbReference>
<comment type="caution">
    <text evidence="2">The sequence shown here is derived from an EMBL/GenBank/DDBJ whole genome shotgun (WGS) entry which is preliminary data.</text>
</comment>
<sequence length="188" mass="21830" precursor="true">MFTIIKIFVTSVLILAMFISPTSYSASALSGTKTINLIAKDGQRIAIGTLEFLPLVDKVKYQLDMDHTRFKDYFLSMKEMKCLEGPELWCHIRYPYPQPRTITPVDLRWLEHDLLFMFKKSNEFGANFWNGVYYSLTIRDGVIVGEAQAIDLNLLAAPPEDLNTPFYSEDLRDEIERVQRWLPDIEIR</sequence>
<keyword evidence="1" id="KW-0732">Signal</keyword>
<name>A0A099K8I4_COLPS</name>
<dbReference type="OrthoDB" id="7987888at2"/>
<dbReference type="AlphaFoldDB" id="A0A099K8I4"/>
<gene>
    <name evidence="2" type="ORF">ND2E_0973</name>
</gene>